<dbReference type="Gene3D" id="2.160.20.10">
    <property type="entry name" value="Single-stranded right-handed beta-helix, Pectin lyase-like"/>
    <property type="match status" value="2"/>
</dbReference>
<evidence type="ECO:0000256" key="2">
    <source>
        <dbReference type="ARBA" id="ARBA00022729"/>
    </source>
</evidence>
<dbReference type="Pfam" id="PF13385">
    <property type="entry name" value="Laminin_G_3"/>
    <property type="match status" value="1"/>
</dbReference>
<dbReference type="AlphaFoldDB" id="A0A7J4IUJ7"/>
<feature type="domain" description="LamG-like jellyroll fold" evidence="5">
    <location>
        <begin position="92"/>
        <end position="222"/>
    </location>
</feature>
<evidence type="ECO:0000259" key="5">
    <source>
        <dbReference type="SMART" id="SM00560"/>
    </source>
</evidence>
<dbReference type="InterPro" id="IPR011050">
    <property type="entry name" value="Pectin_lyase_fold/virulence"/>
</dbReference>
<name>A0A7J4IUJ7_9ARCH</name>
<gene>
    <name evidence="6" type="ORF">HA237_04015</name>
</gene>
<evidence type="ECO:0000313" key="7">
    <source>
        <dbReference type="Proteomes" id="UP000577419"/>
    </source>
</evidence>
<comment type="caution">
    <text evidence="6">The sequence shown here is derived from an EMBL/GenBank/DDBJ whole genome shotgun (WGS) entry which is preliminary data.</text>
</comment>
<feature type="compositionally biased region" description="Low complexity" evidence="4">
    <location>
        <begin position="317"/>
        <end position="330"/>
    </location>
</feature>
<dbReference type="InterPro" id="IPR013783">
    <property type="entry name" value="Ig-like_fold"/>
</dbReference>
<dbReference type="InterPro" id="IPR059226">
    <property type="entry name" value="Choice_anch_Q_dom"/>
</dbReference>
<dbReference type="InterPro" id="IPR013320">
    <property type="entry name" value="ConA-like_dom_sf"/>
</dbReference>
<dbReference type="InterPro" id="IPR036439">
    <property type="entry name" value="Dockerin_dom_sf"/>
</dbReference>
<dbReference type="PANTHER" id="PTHR42535:SF2">
    <property type="entry name" value="CHROMOSOME UNDETERMINED SCAFFOLD_146, WHOLE GENOME SHOTGUN SEQUENCE"/>
    <property type="match status" value="1"/>
</dbReference>
<dbReference type="SUPFAM" id="SSF49899">
    <property type="entry name" value="Concanavalin A-like lectins/glucanases"/>
    <property type="match status" value="1"/>
</dbReference>
<dbReference type="InterPro" id="IPR012334">
    <property type="entry name" value="Pectin_lyas_fold"/>
</dbReference>
<dbReference type="Proteomes" id="UP000577419">
    <property type="component" value="Unassembled WGS sequence"/>
</dbReference>
<proteinExistence type="predicted"/>
<evidence type="ECO:0000256" key="4">
    <source>
        <dbReference type="SAM" id="MobiDB-lite"/>
    </source>
</evidence>
<evidence type="ECO:0000256" key="1">
    <source>
        <dbReference type="ARBA" id="ARBA00016512"/>
    </source>
</evidence>
<dbReference type="PROSITE" id="PS00018">
    <property type="entry name" value="EF_HAND_1"/>
    <property type="match status" value="1"/>
</dbReference>
<dbReference type="Gene3D" id="2.60.120.200">
    <property type="match status" value="1"/>
</dbReference>
<accession>A0A7J4IUJ7</accession>
<dbReference type="CDD" id="cd14256">
    <property type="entry name" value="Dockerin_I"/>
    <property type="match status" value="1"/>
</dbReference>
<feature type="region of interest" description="Disordered" evidence="4">
    <location>
        <begin position="315"/>
        <end position="339"/>
    </location>
</feature>
<dbReference type="SUPFAM" id="SSF51126">
    <property type="entry name" value="Pectin lyase-like"/>
    <property type="match status" value="1"/>
</dbReference>
<reference evidence="7" key="1">
    <citation type="journal article" date="2020" name="bioRxiv">
        <title>A rank-normalized archaeal taxonomy based on genome phylogeny resolves widespread incomplete and uneven classifications.</title>
        <authorList>
            <person name="Rinke C."/>
            <person name="Chuvochina M."/>
            <person name="Mussig A.J."/>
            <person name="Chaumeil P.-A."/>
            <person name="Waite D.W."/>
            <person name="Whitman W.B."/>
            <person name="Parks D.H."/>
            <person name="Hugenholtz P."/>
        </authorList>
    </citation>
    <scope>NUCLEOTIDE SEQUENCE [LARGE SCALE GENOMIC DNA]</scope>
</reference>
<dbReference type="GO" id="GO:0000272">
    <property type="term" value="P:polysaccharide catabolic process"/>
    <property type="evidence" value="ECO:0007669"/>
    <property type="project" value="InterPro"/>
</dbReference>
<evidence type="ECO:0000256" key="3">
    <source>
        <dbReference type="ARBA" id="ARBA00023157"/>
    </source>
</evidence>
<protein>
    <recommendedName>
        <fullName evidence="1">Probable pectate lyase C</fullName>
    </recommendedName>
</protein>
<dbReference type="Pfam" id="PF17957">
    <property type="entry name" value="Big_7"/>
    <property type="match status" value="2"/>
</dbReference>
<dbReference type="EMBL" id="DUFG01000018">
    <property type="protein sequence ID" value="HIH08510.1"/>
    <property type="molecule type" value="Genomic_DNA"/>
</dbReference>
<dbReference type="NCBIfam" id="NF041518">
    <property type="entry name" value="choice_anch_Q"/>
    <property type="match status" value="1"/>
</dbReference>
<keyword evidence="2" id="KW-0732">Signal</keyword>
<dbReference type="SUPFAM" id="SSF63446">
    <property type="entry name" value="Type I dockerin domain"/>
    <property type="match status" value="1"/>
</dbReference>
<keyword evidence="3" id="KW-1015">Disulfide bond</keyword>
<sequence length="1055" mass="109874">MSSKSWFLLAIVLVFASAAAAAVPTDYQGYWKFDDGSGSIANDSSVNGNDGNLFGNPVWSTGKLNGALQFDGVGDYVNLGTSSFGLTSGSSTQLSIVFWVYVANVGNNQTLVTRSSLVKPFLVEFNGGRLRTGIRTASGANYLTSSAAFPTNQWVHVALTYDGSMRRIYINSAVDASVALSGAVSFDGGETTTVGTRLGSTPQYLNGTLDELQIYNRALTGTEVLDLFNAASPSPPDTTPPSVSVTSPLSGATVSGTITVSASASDNVGVSGVQFLVDGSNLGTEDVSSPYSVSWNTSSFANGSHTLTARARDAAGNTTTSSPVTVNVSNGAPPPPSGTSHYVTPNGAGFRNGNDWNSAWSISTISWSSVSPGHTIYFAGGNYNSGITVPKDGSSSGGNITLKRATQSETGSVPGWQSGFDSVVELQNIVLSERSYITIDGVVDNGMKITRAPLPFSQQFGSKVIEFGGPAPGSTTDITLKNLEVVGLGYNLCQGGSLIGIRDGGLRQLDNLLIDNVNFHDEIQVGLRLEDHTNVVLRNSDFYNMQSNIRACPPYQNNGSGGGIPCSSGCPAGTACYHGTFCAVLRPSGNPMSCSATSQCGSASMFNCLSNQCVLLDSFNDFQPKSCSVRDDCPVGSFSCVNNRCVAIDLSTSSSNLIACTAGSQCPDAQSDNCVDGFCRPENPHGEHIAAFGVLNGFVVENNTFRNQYLGPSSLGGTGISFADTTGIVEIINNVFFHINSPVFENSDGLGPGFQYMNIVGNTFVGYRIPISYNIPMKLYNNIFCNDESLHPNSITRWAPTDALEYANNAFCEDSRSVPGGNYDYPHGINGVLIPQSEIANTFENIIGLDFRLKQGSLPINAGLNMGAAYAFDIDGTPRPQGSAWDIGAFEFASGAPGDTTPPSVSVTSPLSGATVSGTIVVSASASDNVGVSGVQFMVDGVNLGVEDVSSPYSVSWSTSSVVNGSHALSARARDAAGNTATASVVVDVNNVVAPGCNDLVPLPSGDGVVNVFDLVFVASNIFASPQDLAADLDGDGFVTVADLVLMGQSIGETC</sequence>
<dbReference type="SMART" id="SM00560">
    <property type="entry name" value="LamGL"/>
    <property type="match status" value="1"/>
</dbReference>
<dbReference type="InterPro" id="IPR018247">
    <property type="entry name" value="EF_Hand_1_Ca_BS"/>
</dbReference>
<dbReference type="Gene3D" id="1.10.1330.10">
    <property type="entry name" value="Dockerin domain"/>
    <property type="match status" value="1"/>
</dbReference>
<dbReference type="InterPro" id="IPR006558">
    <property type="entry name" value="LamG-like"/>
</dbReference>
<dbReference type="PANTHER" id="PTHR42535">
    <property type="entry name" value="OOKINETE PROTEIN, PUTATIVE-RELATED"/>
    <property type="match status" value="1"/>
</dbReference>
<evidence type="ECO:0000313" key="6">
    <source>
        <dbReference type="EMBL" id="HIH08510.1"/>
    </source>
</evidence>
<dbReference type="Gene3D" id="2.60.40.10">
    <property type="entry name" value="Immunoglobulins"/>
    <property type="match status" value="2"/>
</dbReference>
<organism evidence="6 7">
    <name type="scientific">Candidatus Iainarchaeum sp</name>
    <dbReference type="NCBI Taxonomy" id="3101447"/>
    <lineage>
        <taxon>Archaea</taxon>
        <taxon>Candidatus Iainarchaeota</taxon>
        <taxon>Candidatus Iainarchaeia</taxon>
        <taxon>Candidatus Iainarchaeales</taxon>
        <taxon>Candidatus Iainarchaeaceae</taxon>
        <taxon>Candidatus Iainarchaeum</taxon>
    </lineage>
</organism>